<reference evidence="1 2" key="1">
    <citation type="journal article" date="2015" name="Genome Announc.">
        <title>Draft Genome Sequences of Marine Isolates of Thalassomonas viridans and Thalassomonas actiniarum.</title>
        <authorList>
            <person name="Olonade I."/>
            <person name="van Zyl L.J."/>
            <person name="Trindade M."/>
        </authorList>
    </citation>
    <scope>NUCLEOTIDE SEQUENCE [LARGE SCALE GENOMIC DNA]</scope>
    <source>
        <strain evidence="1 2">XOM25</strain>
    </source>
</reference>
<keyword evidence="1" id="KW-0378">Hydrolase</keyword>
<evidence type="ECO:0000313" key="1">
    <source>
        <dbReference type="EMBL" id="WDE05057.1"/>
    </source>
</evidence>
<protein>
    <submittedName>
        <fullName evidence="1">N-formylglutamate deformylase</fullName>
        <ecNumber evidence="1">3.5.1.68</ecNumber>
    </submittedName>
</protein>
<evidence type="ECO:0000313" key="2">
    <source>
        <dbReference type="Proteomes" id="UP000032352"/>
    </source>
</evidence>
<dbReference type="Proteomes" id="UP000032352">
    <property type="component" value="Chromosome"/>
</dbReference>
<dbReference type="InterPro" id="IPR010247">
    <property type="entry name" value="HutG_amidohyd"/>
</dbReference>
<dbReference type="RefSeq" id="WP_044838779.1">
    <property type="nucleotide sequence ID" value="NZ_CP059733.1"/>
</dbReference>
<sequence>MSSTYTLIKGSVPLLISMPHNGEKIPQDIAETMVPSALKVPDTDWHKDKLYDFAKAMGAYIIMPEYNRYVIDLNRDPNGVDLYPGANSTELCPTTAFDLSPLYLDGKTPAEHEVQRRIKTYWQPYHQALTDTLAEIKAEFGKAVLLEAHSILSHVPRFFEGQLPDFNFGSANGASCAPELMDKVQSLDYAPYSMVSNGRFKGGFITRHFGQPQQNIHALQLELSQRTYMNEPSPEYNETLAAEVKPKLQALVTALIEFAQQPEQEK</sequence>
<dbReference type="AlphaFoldDB" id="A0AAE9Z4M7"/>
<organism evidence="1 2">
    <name type="scientific">Thalassomonas viridans</name>
    <dbReference type="NCBI Taxonomy" id="137584"/>
    <lineage>
        <taxon>Bacteria</taxon>
        <taxon>Pseudomonadati</taxon>
        <taxon>Pseudomonadota</taxon>
        <taxon>Gammaproteobacteria</taxon>
        <taxon>Alteromonadales</taxon>
        <taxon>Colwelliaceae</taxon>
        <taxon>Thalassomonas</taxon>
    </lineage>
</organism>
<gene>
    <name evidence="1" type="primary">hutG</name>
    <name evidence="1" type="ORF">SG34_027785</name>
</gene>
<dbReference type="Gene3D" id="3.40.630.40">
    <property type="entry name" value="Zn-dependent exopeptidases"/>
    <property type="match status" value="1"/>
</dbReference>
<dbReference type="GO" id="GO:0050129">
    <property type="term" value="F:N-formylglutamate deformylase activity"/>
    <property type="evidence" value="ECO:0007669"/>
    <property type="project" value="UniProtKB-EC"/>
</dbReference>
<dbReference type="EC" id="3.5.1.68" evidence="1"/>
<reference evidence="1 2" key="2">
    <citation type="journal article" date="2022" name="Mar. Drugs">
        <title>Bioassay-Guided Fractionation Leads to the Detection of Cholic Acid Generated by the Rare Thalassomonas sp.</title>
        <authorList>
            <person name="Pheiffer F."/>
            <person name="Schneider Y.K."/>
            <person name="Hansen E.H."/>
            <person name="Andersen J.H."/>
            <person name="Isaksson J."/>
            <person name="Busche T."/>
            <person name="R C."/>
            <person name="Kalinowski J."/>
            <person name="Zyl L.V."/>
            <person name="Trindade M."/>
        </authorList>
    </citation>
    <scope>NUCLEOTIDE SEQUENCE [LARGE SCALE GENOMIC DNA]</scope>
    <source>
        <strain evidence="1 2">XOM25</strain>
    </source>
</reference>
<dbReference type="KEGG" id="tvd:SG34_027785"/>
<dbReference type="EMBL" id="CP059733">
    <property type="protein sequence ID" value="WDE05057.1"/>
    <property type="molecule type" value="Genomic_DNA"/>
</dbReference>
<dbReference type="NCBIfam" id="TIGR02017">
    <property type="entry name" value="hutG_amidohyd"/>
    <property type="match status" value="1"/>
</dbReference>
<accession>A0AAE9Z4M7</accession>
<name>A0AAE9Z4M7_9GAMM</name>
<dbReference type="InterPro" id="IPR007709">
    <property type="entry name" value="N-FG_amidohydro"/>
</dbReference>
<dbReference type="SUPFAM" id="SSF53187">
    <property type="entry name" value="Zn-dependent exopeptidases"/>
    <property type="match status" value="1"/>
</dbReference>
<keyword evidence="2" id="KW-1185">Reference proteome</keyword>
<dbReference type="Pfam" id="PF05013">
    <property type="entry name" value="FGase"/>
    <property type="match status" value="1"/>
</dbReference>
<proteinExistence type="predicted"/>